<dbReference type="GO" id="GO:0002250">
    <property type="term" value="P:adaptive immune response"/>
    <property type="evidence" value="ECO:0007669"/>
    <property type="project" value="UniProtKB-KW"/>
</dbReference>
<dbReference type="STRING" id="9258.ENSOANP00000017041"/>
<dbReference type="OMA" id="TIYCNYS"/>
<dbReference type="Pfam" id="PF07686">
    <property type="entry name" value="V-set"/>
    <property type="match status" value="1"/>
</dbReference>
<evidence type="ECO:0000256" key="4">
    <source>
        <dbReference type="ARBA" id="ARBA00023170"/>
    </source>
</evidence>
<sequence>MEKPLGASLLILWLQLGWASGQVMVEQTPPSISIREGETVTMYCSFKTSYFYGLQWYRQYAGKGLESLFFLNSNGLKKVGRLTAELKTSESISSLHIEDSQAGDSATYFCACGDTVIPRHLQLAQKPCLQLALQFTHCFALNELFCTNRQDSISHS</sequence>
<dbReference type="InParanoid" id="F6YW74"/>
<dbReference type="Ensembl" id="ENSOANT00000017044.2">
    <property type="protein sequence ID" value="ENSOANP00000017041.2"/>
    <property type="gene ID" value="ENSOANG00000010750.2"/>
</dbReference>
<evidence type="ECO:0000256" key="6">
    <source>
        <dbReference type="ARBA" id="ARBA00043266"/>
    </source>
</evidence>
<feature type="chain" id="PRO_5027693803" description="Ig-like domain-containing protein" evidence="7">
    <location>
        <begin position="22"/>
        <end position="156"/>
    </location>
</feature>
<dbReference type="SUPFAM" id="SSF48726">
    <property type="entry name" value="Immunoglobulin"/>
    <property type="match status" value="1"/>
</dbReference>
<dbReference type="GeneTree" id="ENSGT00940000163224"/>
<keyword evidence="10" id="KW-1185">Reference proteome</keyword>
<dbReference type="SMART" id="SM00406">
    <property type="entry name" value="IGv"/>
    <property type="match status" value="1"/>
</dbReference>
<dbReference type="PROSITE" id="PS50835">
    <property type="entry name" value="IG_LIKE"/>
    <property type="match status" value="1"/>
</dbReference>
<dbReference type="InterPro" id="IPR013106">
    <property type="entry name" value="Ig_V-set"/>
</dbReference>
<dbReference type="InterPro" id="IPR013783">
    <property type="entry name" value="Ig-like_fold"/>
</dbReference>
<dbReference type="GO" id="GO:0009617">
    <property type="term" value="P:response to bacterium"/>
    <property type="evidence" value="ECO:0000318"/>
    <property type="project" value="GO_Central"/>
</dbReference>
<evidence type="ECO:0000256" key="5">
    <source>
        <dbReference type="ARBA" id="ARBA00023319"/>
    </source>
</evidence>
<evidence type="ECO:0000256" key="1">
    <source>
        <dbReference type="ARBA" id="ARBA00022729"/>
    </source>
</evidence>
<keyword evidence="5" id="KW-0393">Immunoglobulin domain</keyword>
<accession>F6YW74</accession>
<keyword evidence="3" id="KW-1064">Adaptive immunity</keyword>
<evidence type="ECO:0000313" key="10">
    <source>
        <dbReference type="Proteomes" id="UP000002279"/>
    </source>
</evidence>
<evidence type="ECO:0000259" key="8">
    <source>
        <dbReference type="PROSITE" id="PS50835"/>
    </source>
</evidence>
<dbReference type="Proteomes" id="UP000002279">
    <property type="component" value="Unplaced"/>
</dbReference>
<feature type="signal peptide" evidence="7">
    <location>
        <begin position="1"/>
        <end position="21"/>
    </location>
</feature>
<keyword evidence="4" id="KW-0675">Receptor</keyword>
<dbReference type="Gene3D" id="2.60.40.10">
    <property type="entry name" value="Immunoglobulins"/>
    <property type="match status" value="1"/>
</dbReference>
<protein>
    <recommendedName>
        <fullName evidence="8">Ig-like domain-containing protein</fullName>
    </recommendedName>
</protein>
<name>F6YW74_ORNAN</name>
<dbReference type="HOGENOM" id="CLU_077975_8_3_1"/>
<reference evidence="9" key="1">
    <citation type="submission" date="2025-08" db="UniProtKB">
        <authorList>
            <consortium name="Ensembl"/>
        </authorList>
    </citation>
    <scope>IDENTIFICATION</scope>
    <source>
        <strain evidence="9">Glennie</strain>
    </source>
</reference>
<keyword evidence="1 7" id="KW-0732">Signal</keyword>
<evidence type="ECO:0000313" key="9">
    <source>
        <dbReference type="Ensembl" id="ENSOANP00000017041.2"/>
    </source>
</evidence>
<organism evidence="9 10">
    <name type="scientific">Ornithorhynchus anatinus</name>
    <name type="common">Duckbill platypus</name>
    <dbReference type="NCBI Taxonomy" id="9258"/>
    <lineage>
        <taxon>Eukaryota</taxon>
        <taxon>Metazoa</taxon>
        <taxon>Chordata</taxon>
        <taxon>Craniata</taxon>
        <taxon>Vertebrata</taxon>
        <taxon>Euteleostomi</taxon>
        <taxon>Mammalia</taxon>
        <taxon>Monotremata</taxon>
        <taxon>Ornithorhynchidae</taxon>
        <taxon>Ornithorhynchus</taxon>
    </lineage>
</organism>
<dbReference type="InterPro" id="IPR007110">
    <property type="entry name" value="Ig-like_dom"/>
</dbReference>
<dbReference type="InterPro" id="IPR003599">
    <property type="entry name" value="Ig_sub"/>
</dbReference>
<dbReference type="GO" id="GO:0042101">
    <property type="term" value="C:T cell receptor complex"/>
    <property type="evidence" value="ECO:0007669"/>
    <property type="project" value="UniProtKB-KW"/>
</dbReference>
<keyword evidence="2" id="KW-0391">Immunity</keyword>
<dbReference type="PANTHER" id="PTHR19343:SF13">
    <property type="entry name" value="T CELL RECEPTOR ALPHA VARIABLE 21"/>
    <property type="match status" value="1"/>
</dbReference>
<reference evidence="9" key="2">
    <citation type="submission" date="2025-09" db="UniProtKB">
        <authorList>
            <consortium name="Ensembl"/>
        </authorList>
    </citation>
    <scope>IDENTIFICATION</scope>
    <source>
        <strain evidence="9">Glennie</strain>
    </source>
</reference>
<dbReference type="InterPro" id="IPR051006">
    <property type="entry name" value="TCR_variable_domain"/>
</dbReference>
<dbReference type="PANTHER" id="PTHR19343">
    <property type="entry name" value="T CELL RECEPTOR ALPHA VARIABLE 1-2"/>
    <property type="match status" value="1"/>
</dbReference>
<proteinExistence type="predicted"/>
<evidence type="ECO:0000256" key="3">
    <source>
        <dbReference type="ARBA" id="ARBA00023130"/>
    </source>
</evidence>
<dbReference type="Bgee" id="ENSOANG00000010750">
    <property type="expression patterns" value="Expressed in ovary"/>
</dbReference>
<dbReference type="InterPro" id="IPR036179">
    <property type="entry name" value="Ig-like_dom_sf"/>
</dbReference>
<keyword evidence="6" id="KW-1279">T cell receptor</keyword>
<dbReference type="SMART" id="SM00409">
    <property type="entry name" value="IG"/>
    <property type="match status" value="1"/>
</dbReference>
<evidence type="ECO:0000256" key="7">
    <source>
        <dbReference type="SAM" id="SignalP"/>
    </source>
</evidence>
<dbReference type="AlphaFoldDB" id="F6YW74"/>
<feature type="domain" description="Ig-like" evidence="8">
    <location>
        <begin position="21"/>
        <end position="110"/>
    </location>
</feature>
<evidence type="ECO:0000256" key="2">
    <source>
        <dbReference type="ARBA" id="ARBA00022859"/>
    </source>
</evidence>